<dbReference type="OrthoDB" id="5068225at2"/>
<evidence type="ECO:0000313" key="2">
    <source>
        <dbReference type="Proteomes" id="UP000317209"/>
    </source>
</evidence>
<comment type="caution">
    <text evidence="1">The sequence shown here is derived from an EMBL/GenBank/DDBJ whole genome shotgun (WGS) entry which is preliminary data.</text>
</comment>
<proteinExistence type="predicted"/>
<sequence length="147" mass="16105">MVAVRDADVALFLCRDLRRHLTEHPEPDFKVADGWIAKAEWDPERNPRPKPPLWQVVFRDDGTDDVELHVGSSSIGASVLAGSKDNPDPAERLARLVKTTLKQTPRVESGNPIAAVESCLGPYAVTEASTYARQYIAVVFSVVGDPV</sequence>
<name>A0A543BQX7_9MICO</name>
<dbReference type="AlphaFoldDB" id="A0A543BQX7"/>
<evidence type="ECO:0000313" key="1">
    <source>
        <dbReference type="EMBL" id="TQL87210.1"/>
    </source>
</evidence>
<organism evidence="1 2">
    <name type="scientific">Microbacterium saperdae</name>
    <dbReference type="NCBI Taxonomy" id="69368"/>
    <lineage>
        <taxon>Bacteria</taxon>
        <taxon>Bacillati</taxon>
        <taxon>Actinomycetota</taxon>
        <taxon>Actinomycetes</taxon>
        <taxon>Micrococcales</taxon>
        <taxon>Microbacteriaceae</taxon>
        <taxon>Microbacterium</taxon>
    </lineage>
</organism>
<gene>
    <name evidence="1" type="ORF">FB560_2877</name>
</gene>
<keyword evidence="2" id="KW-1185">Reference proteome</keyword>
<reference evidence="1 2" key="1">
    <citation type="submission" date="2019-06" db="EMBL/GenBank/DDBJ databases">
        <title>Sequencing the genomes of 1000 actinobacteria strains.</title>
        <authorList>
            <person name="Klenk H.-P."/>
        </authorList>
    </citation>
    <scope>NUCLEOTIDE SEQUENCE [LARGE SCALE GENOMIC DNA]</scope>
    <source>
        <strain evidence="1 2">DSM 20169</strain>
    </source>
</reference>
<accession>A0A543BQX7</accession>
<dbReference type="Proteomes" id="UP000317209">
    <property type="component" value="Unassembled WGS sequence"/>
</dbReference>
<dbReference type="EMBL" id="VFOX01000001">
    <property type="protein sequence ID" value="TQL87210.1"/>
    <property type="molecule type" value="Genomic_DNA"/>
</dbReference>
<dbReference type="RefSeq" id="WP_141872988.1">
    <property type="nucleotide sequence ID" value="NZ_VFOX01000001.1"/>
</dbReference>
<protein>
    <submittedName>
        <fullName evidence="1">Uncharacterized protein</fullName>
    </submittedName>
</protein>